<dbReference type="AlphaFoldDB" id="A0A2T4DTX2"/>
<dbReference type="EMBL" id="PYVU01000019">
    <property type="protein sequence ID" value="PTB97265.1"/>
    <property type="molecule type" value="Genomic_DNA"/>
</dbReference>
<comment type="caution">
    <text evidence="1">The sequence shown here is derived from an EMBL/GenBank/DDBJ whole genome shotgun (WGS) entry which is preliminary data.</text>
</comment>
<gene>
    <name evidence="1" type="ORF">C9994_03555</name>
</gene>
<evidence type="ECO:0000313" key="2">
    <source>
        <dbReference type="Proteomes" id="UP000240608"/>
    </source>
</evidence>
<proteinExistence type="predicted"/>
<organism evidence="1 2">
    <name type="scientific">Marivirga lumbricoides</name>
    <dbReference type="NCBI Taxonomy" id="1046115"/>
    <lineage>
        <taxon>Bacteria</taxon>
        <taxon>Pseudomonadati</taxon>
        <taxon>Bacteroidota</taxon>
        <taxon>Cytophagia</taxon>
        <taxon>Cytophagales</taxon>
        <taxon>Marivirgaceae</taxon>
        <taxon>Marivirga</taxon>
    </lineage>
</organism>
<evidence type="ECO:0000313" key="1">
    <source>
        <dbReference type="EMBL" id="PTB97265.1"/>
    </source>
</evidence>
<dbReference type="InterPro" id="IPR025368">
    <property type="entry name" value="DUF4272"/>
</dbReference>
<name>A0A2T4DTX2_9BACT</name>
<protein>
    <recommendedName>
        <fullName evidence="3">DUF4272 domain-containing protein</fullName>
    </recommendedName>
</protein>
<evidence type="ECO:0008006" key="3">
    <source>
        <dbReference type="Google" id="ProtNLM"/>
    </source>
</evidence>
<reference evidence="1 2" key="1">
    <citation type="submission" date="2018-03" db="EMBL/GenBank/DDBJ databases">
        <title>Cross-interface Injection: A General Nanoliter Liquid Handling Method Applied to Single Cells Genome Amplification Automated Nanoliter Liquid Handling Applied to Single Cell Multiple Displacement Amplification.</title>
        <authorList>
            <person name="Yun J."/>
            <person name="Xu P."/>
            <person name="Xu J."/>
            <person name="Dai X."/>
            <person name="Wang Y."/>
            <person name="Zheng X."/>
            <person name="Cao C."/>
            <person name="Yi Q."/>
            <person name="Zhu Y."/>
            <person name="Wang L."/>
            <person name="Dong Z."/>
            <person name="Huang Y."/>
            <person name="Huang L."/>
            <person name="Du W."/>
        </authorList>
    </citation>
    <scope>NUCLEOTIDE SEQUENCE [LARGE SCALE GENOMIC DNA]</scope>
    <source>
        <strain evidence="1 2">Z-D1-2</strain>
    </source>
</reference>
<dbReference type="Proteomes" id="UP000240608">
    <property type="component" value="Unassembled WGS sequence"/>
</dbReference>
<sequence length="309" mass="36943">MFWKKKHNDLVIQCPTCEWNPDGEKHWACSCGHKWNTFKTKGKCPKCKTQWEDTRCPACGKSTPHKDWYKTKEEIDLIASSGDQVLRTKKRKLESRLIDYGIRNHRISHLPYLDHSKERFQSAYDAGCRMMILYTISYAVHELTERDNIIQWFKDENIWDKVSPNEKKFLTELNPEEELIMDLSWRIESALTLGWCLNKIKTLPRLDNDNNEKEIEEFQRNVPELGDPLQLFLTQLEYRDFNEIYEENLLNELATTYFRNLMFNGKKDETNINRFTSFERHQVLNWLRTYYADESEITGELWDETDTST</sequence>
<dbReference type="Pfam" id="PF14094">
    <property type="entry name" value="DUF4272"/>
    <property type="match status" value="1"/>
</dbReference>
<accession>A0A2T4DTX2</accession>